<dbReference type="Proteomes" id="UP000699042">
    <property type="component" value="Unassembled WGS sequence"/>
</dbReference>
<sequence>MYIYNVFDAIESAIDAYDGKLADYYFLNQCMRIICELYGMVLLAIMDYFLLLLVLRFDAEEQPWRTLGHDPYGFIWSKYTKVYDVGSIEDFGTQQAGNNGIFQGLDLLNGTTPSQEPDYRLVLRRSGKGCWGGIFGEYDGWKIFGFLLHYAIHDFRALAATRRALRESGIEDSETALEHCIIGALSLVPMFFSGQSYYDNPLQSIVWLILLECVIQAFAVLARSLLEEKEEDEWQNNKGNESPLMEGHHARDGRD</sequence>
<feature type="region of interest" description="Disordered" evidence="1">
    <location>
        <begin position="232"/>
        <end position="255"/>
    </location>
</feature>
<evidence type="ECO:0000256" key="2">
    <source>
        <dbReference type="SAM" id="Phobius"/>
    </source>
</evidence>
<feature type="compositionally biased region" description="Basic and acidic residues" evidence="1">
    <location>
        <begin position="246"/>
        <end position="255"/>
    </location>
</feature>
<dbReference type="AlphaFoldDB" id="A0A9P7UE52"/>
<evidence type="ECO:0000313" key="3">
    <source>
        <dbReference type="EMBL" id="KAG7048532.1"/>
    </source>
</evidence>
<evidence type="ECO:0000313" key="4">
    <source>
        <dbReference type="Proteomes" id="UP000699042"/>
    </source>
</evidence>
<organism evidence="3 4">
    <name type="scientific">Colletotrichum scovillei</name>
    <dbReference type="NCBI Taxonomy" id="1209932"/>
    <lineage>
        <taxon>Eukaryota</taxon>
        <taxon>Fungi</taxon>
        <taxon>Dikarya</taxon>
        <taxon>Ascomycota</taxon>
        <taxon>Pezizomycotina</taxon>
        <taxon>Sordariomycetes</taxon>
        <taxon>Hypocreomycetidae</taxon>
        <taxon>Glomerellales</taxon>
        <taxon>Glomerellaceae</taxon>
        <taxon>Colletotrichum</taxon>
        <taxon>Colletotrichum acutatum species complex</taxon>
    </lineage>
</organism>
<dbReference type="EMBL" id="JAESDN010000006">
    <property type="protein sequence ID" value="KAG7048532.1"/>
    <property type="molecule type" value="Genomic_DNA"/>
</dbReference>
<comment type="caution">
    <text evidence="3">The sequence shown here is derived from an EMBL/GenBank/DDBJ whole genome shotgun (WGS) entry which is preliminary data.</text>
</comment>
<feature type="transmembrane region" description="Helical" evidence="2">
    <location>
        <begin position="37"/>
        <end position="55"/>
    </location>
</feature>
<name>A0A9P7UE52_9PEZI</name>
<keyword evidence="2" id="KW-1133">Transmembrane helix</keyword>
<dbReference type="OrthoDB" id="4800909at2759"/>
<keyword evidence="2" id="KW-0472">Membrane</keyword>
<gene>
    <name evidence="3" type="ORF">JMJ77_014169</name>
</gene>
<accession>A0A9P7UE52</accession>
<reference evidence="3" key="1">
    <citation type="submission" date="2021-05" db="EMBL/GenBank/DDBJ databases">
        <title>Comparative genomics of three Colletotrichum scovillei strains and genetic complementation revealed genes involved fungal growth and virulence on chili pepper.</title>
        <authorList>
            <person name="Hsieh D.-K."/>
            <person name="Chuang S.-C."/>
            <person name="Chen C.-Y."/>
            <person name="Chao Y.-T."/>
            <person name="Lu M.-Y.J."/>
            <person name="Lee M.-H."/>
            <person name="Shih M.-C."/>
        </authorList>
    </citation>
    <scope>NUCLEOTIDE SEQUENCE</scope>
    <source>
        <strain evidence="3">Coll-153</strain>
    </source>
</reference>
<proteinExistence type="predicted"/>
<keyword evidence="2" id="KW-0812">Transmembrane</keyword>
<protein>
    <submittedName>
        <fullName evidence="3">Uncharacterized protein</fullName>
    </submittedName>
</protein>
<keyword evidence="4" id="KW-1185">Reference proteome</keyword>
<evidence type="ECO:0000256" key="1">
    <source>
        <dbReference type="SAM" id="MobiDB-lite"/>
    </source>
</evidence>